<dbReference type="PANTHER" id="PTHR36509">
    <property type="entry name" value="BLL3101 PROTEIN"/>
    <property type="match status" value="1"/>
</dbReference>
<dbReference type="Gene3D" id="2.60.120.600">
    <property type="entry name" value="Domain of unknown function DUF1214, C-terminal domain"/>
    <property type="match status" value="1"/>
</dbReference>
<keyword evidence="1" id="KW-0732">Signal</keyword>
<evidence type="ECO:0000256" key="1">
    <source>
        <dbReference type="SAM" id="SignalP"/>
    </source>
</evidence>
<evidence type="ECO:0000259" key="2">
    <source>
        <dbReference type="Pfam" id="PF06742"/>
    </source>
</evidence>
<evidence type="ECO:0000259" key="3">
    <source>
        <dbReference type="Pfam" id="PF06863"/>
    </source>
</evidence>
<reference evidence="4 5" key="1">
    <citation type="submission" date="2019-09" db="EMBL/GenBank/DDBJ databases">
        <title>Isolation and complete genome sequencing of Methylocystis species.</title>
        <authorList>
            <person name="Rumah B.L."/>
            <person name="Stead C.E."/>
            <person name="Stevens B.C."/>
            <person name="Minton N.P."/>
            <person name="Grosse-Honebrink A."/>
            <person name="Zhang Y."/>
        </authorList>
    </citation>
    <scope>NUCLEOTIDE SEQUENCE [LARGE SCALE GENOMIC DNA]</scope>
    <source>
        <strain evidence="4 5">BRCS2</strain>
    </source>
</reference>
<proteinExistence type="predicted"/>
<organism evidence="4 5">
    <name type="scientific">Methylocystis parvus</name>
    <dbReference type="NCBI Taxonomy" id="134"/>
    <lineage>
        <taxon>Bacteria</taxon>
        <taxon>Pseudomonadati</taxon>
        <taxon>Pseudomonadota</taxon>
        <taxon>Alphaproteobacteria</taxon>
        <taxon>Hyphomicrobiales</taxon>
        <taxon>Methylocystaceae</taxon>
        <taxon>Methylocystis</taxon>
    </lineage>
</organism>
<name>A0A6B8M7H2_9HYPH</name>
<dbReference type="InterPro" id="IPR010621">
    <property type="entry name" value="DUF1214"/>
</dbReference>
<sequence>MNAKWVSILLAASIGALAGCNDKQAGSSTDAAKVESEADDAKAQEALKAGVEAVVYGLPLVMMDLTKAKTTNVAKPEGFAAPVNQFVNVQAFPDASFKDVVRANVDTLYSSAFLDLSAEPIVLSVPDTHGRYYLMPMLDAWTNVFSSPGKRTTGTKAGNFAITGPGWTGTLPKGVTEVKAPTNMVWVLGRTQTNGPRDYPAVHKIQSGYKLTPLSAFGKPYTAPEGKVDPDLDMKTPPVEQAQKMSAEAYFNLMATLLKSNPPPASEAPVLEKLKAIGIAPGEKFDPSKLDPAVAKGLEQSVKVAFEKLLAASKETGAPVNGWRVPSMVLGNYGSDYGARAVVALIGLGANLPQDAVYPSAFVDGEGKPLNGANKYVIHFDKGALPPVNAFWSVTMYNPDSFFVANPINRYAISSWMPLKKNKDGSLDLYVQHDSPGKDKEANWLPANDKDFSATLRMYWPTEKAPSIIDGSWQPPAVKQVQ</sequence>
<feature type="signal peptide" evidence="1">
    <location>
        <begin position="1"/>
        <end position="18"/>
    </location>
</feature>
<protein>
    <submittedName>
        <fullName evidence="4">DUF1254 domain-containing protein</fullName>
    </submittedName>
</protein>
<dbReference type="PANTHER" id="PTHR36509:SF2">
    <property type="entry name" value="BLL3101 PROTEIN"/>
    <property type="match status" value="1"/>
</dbReference>
<gene>
    <name evidence="4" type="ORF">F7D14_10970</name>
</gene>
<dbReference type="SUPFAM" id="SSF160935">
    <property type="entry name" value="VPA0735-like"/>
    <property type="match status" value="1"/>
</dbReference>
<evidence type="ECO:0000313" key="4">
    <source>
        <dbReference type="EMBL" id="QGM97942.1"/>
    </source>
</evidence>
<feature type="chain" id="PRO_5025405403" evidence="1">
    <location>
        <begin position="19"/>
        <end position="482"/>
    </location>
</feature>
<dbReference type="InterPro" id="IPR037049">
    <property type="entry name" value="DUF1214_C_sf"/>
</dbReference>
<dbReference type="RefSeq" id="WP_016919478.1">
    <property type="nucleotide sequence ID" value="NZ_CP044331.1"/>
</dbReference>
<dbReference type="AlphaFoldDB" id="A0A6B8M7H2"/>
<accession>A0A6B8M7H2</accession>
<feature type="domain" description="DUF1214" evidence="2">
    <location>
        <begin position="355"/>
        <end position="462"/>
    </location>
</feature>
<keyword evidence="5" id="KW-1185">Reference proteome</keyword>
<evidence type="ECO:0000313" key="5">
    <source>
        <dbReference type="Proteomes" id="UP000422569"/>
    </source>
</evidence>
<dbReference type="Gene3D" id="2.60.40.1610">
    <property type="entry name" value="Domain of unknown function DUF1254"/>
    <property type="match status" value="1"/>
</dbReference>
<dbReference type="Pfam" id="PF06742">
    <property type="entry name" value="DUF1214"/>
    <property type="match status" value="1"/>
</dbReference>
<dbReference type="Pfam" id="PF06863">
    <property type="entry name" value="DUF1254"/>
    <property type="match status" value="1"/>
</dbReference>
<dbReference type="Gene3D" id="1.10.3360.10">
    <property type="entry name" value="VPA0735-like domain"/>
    <property type="match status" value="1"/>
</dbReference>
<dbReference type="EMBL" id="CP044331">
    <property type="protein sequence ID" value="QGM97942.1"/>
    <property type="molecule type" value="Genomic_DNA"/>
</dbReference>
<dbReference type="Proteomes" id="UP000422569">
    <property type="component" value="Chromosome"/>
</dbReference>
<feature type="domain" description="DUF1254" evidence="3">
    <location>
        <begin position="83"/>
        <end position="213"/>
    </location>
</feature>
<dbReference type="KEGG" id="mpar:F7D14_10970"/>
<dbReference type="PROSITE" id="PS51257">
    <property type="entry name" value="PROKAR_LIPOPROTEIN"/>
    <property type="match status" value="1"/>
</dbReference>
<dbReference type="InterPro" id="IPR010679">
    <property type="entry name" value="DUF1254"/>
</dbReference>
<dbReference type="InterPro" id="IPR037050">
    <property type="entry name" value="DUF1254_sf"/>
</dbReference>